<dbReference type="Pfam" id="PF02742">
    <property type="entry name" value="Fe_dep_repr_C"/>
    <property type="match status" value="1"/>
</dbReference>
<protein>
    <recommendedName>
        <fullName evidence="4">Transcriptional regulator MntR</fullName>
    </recommendedName>
    <alternativeName>
        <fullName evidence="13">Manganese transport regulator</fullName>
    </alternativeName>
</protein>
<keyword evidence="7" id="KW-0805">Transcription regulation</keyword>
<evidence type="ECO:0000256" key="2">
    <source>
        <dbReference type="ARBA" id="ARBA00007871"/>
    </source>
</evidence>
<evidence type="ECO:0000256" key="9">
    <source>
        <dbReference type="ARBA" id="ARBA00023159"/>
    </source>
</evidence>
<dbReference type="PANTHER" id="PTHR33238:SF11">
    <property type="entry name" value="TRANSCRIPTIONAL REGULATOR MNTR"/>
    <property type="match status" value="1"/>
</dbReference>
<dbReference type="Pfam" id="PF01325">
    <property type="entry name" value="Fe_dep_repress"/>
    <property type="match status" value="1"/>
</dbReference>
<organism evidence="15 16">
    <name type="scientific">Bradyrhizobium australiense</name>
    <dbReference type="NCBI Taxonomy" id="2721161"/>
    <lineage>
        <taxon>Bacteria</taxon>
        <taxon>Pseudomonadati</taxon>
        <taxon>Pseudomonadota</taxon>
        <taxon>Alphaproteobacteria</taxon>
        <taxon>Hyphomicrobiales</taxon>
        <taxon>Nitrobacteraceae</taxon>
        <taxon>Bradyrhizobium</taxon>
    </lineage>
</organism>
<name>A0A7Y4GX76_9BRAD</name>
<evidence type="ECO:0000313" key="16">
    <source>
        <dbReference type="Proteomes" id="UP000544122"/>
    </source>
</evidence>
<dbReference type="Proteomes" id="UP000544122">
    <property type="component" value="Unassembled WGS sequence"/>
</dbReference>
<comment type="function">
    <text evidence="12">In the presence of manganese, represses expression of mntH and mntS. Up-regulates expression of mntP.</text>
</comment>
<dbReference type="EMBL" id="JAAVLX010000010">
    <property type="protein sequence ID" value="NOJ43388.1"/>
    <property type="molecule type" value="Genomic_DNA"/>
</dbReference>
<dbReference type="GO" id="GO:0005737">
    <property type="term" value="C:cytoplasm"/>
    <property type="evidence" value="ECO:0007669"/>
    <property type="project" value="UniProtKB-SubCell"/>
</dbReference>
<evidence type="ECO:0000259" key="14">
    <source>
        <dbReference type="PROSITE" id="PS50944"/>
    </source>
</evidence>
<comment type="subcellular location">
    <subcellularLocation>
        <location evidence="1">Cytoplasm</location>
    </subcellularLocation>
</comment>
<dbReference type="SUPFAM" id="SSF47979">
    <property type="entry name" value="Iron-dependent repressor protein, dimerization domain"/>
    <property type="match status" value="1"/>
</dbReference>
<dbReference type="Gene3D" id="1.10.60.10">
    <property type="entry name" value="Iron dependent repressor, metal binding and dimerisation domain"/>
    <property type="match status" value="1"/>
</dbReference>
<dbReference type="Gene3D" id="1.10.10.10">
    <property type="entry name" value="Winged helix-like DNA-binding domain superfamily/Winged helix DNA-binding domain"/>
    <property type="match status" value="1"/>
</dbReference>
<dbReference type="PROSITE" id="PS50944">
    <property type="entry name" value="HTH_DTXR"/>
    <property type="match status" value="1"/>
</dbReference>
<evidence type="ECO:0000256" key="10">
    <source>
        <dbReference type="ARBA" id="ARBA00023163"/>
    </source>
</evidence>
<evidence type="ECO:0000256" key="3">
    <source>
        <dbReference type="ARBA" id="ARBA00011738"/>
    </source>
</evidence>
<proteinExistence type="inferred from homology"/>
<evidence type="ECO:0000256" key="11">
    <source>
        <dbReference type="ARBA" id="ARBA00023211"/>
    </source>
</evidence>
<dbReference type="GO" id="GO:0003700">
    <property type="term" value="F:DNA-binding transcription factor activity"/>
    <property type="evidence" value="ECO:0007669"/>
    <property type="project" value="InterPro"/>
</dbReference>
<keyword evidence="6" id="KW-0678">Repressor</keyword>
<dbReference type="InterPro" id="IPR022689">
    <property type="entry name" value="Iron_dep_repressor"/>
</dbReference>
<evidence type="ECO:0000313" key="15">
    <source>
        <dbReference type="EMBL" id="NOJ43388.1"/>
    </source>
</evidence>
<dbReference type="PANTHER" id="PTHR33238">
    <property type="entry name" value="IRON (METAL) DEPENDENT REPRESSOR, DTXR FAMILY"/>
    <property type="match status" value="1"/>
</dbReference>
<evidence type="ECO:0000256" key="6">
    <source>
        <dbReference type="ARBA" id="ARBA00022491"/>
    </source>
</evidence>
<sequence>MWSAPRHGRASSGWIRLEGAVVRKPSTNRAKPMQPLPAEQTQARRFGKARSARSTAVLEDYVELISDLLGTTGEARPTDIARRLGVSHPTAIDTIARLKREDLVTARPYRGVFLTEKGETLAKRVRARHRLVVDVLLALGVPQEAAEADAEGIEHHVSDVTLKAFAEFLRDAKDRRKA</sequence>
<dbReference type="AlphaFoldDB" id="A0A7Y4GX76"/>
<evidence type="ECO:0000256" key="12">
    <source>
        <dbReference type="ARBA" id="ARBA00025185"/>
    </source>
</evidence>
<keyword evidence="9" id="KW-0010">Activator</keyword>
<dbReference type="InterPro" id="IPR022687">
    <property type="entry name" value="HTH_DTXR"/>
</dbReference>
<reference evidence="15 16" key="1">
    <citation type="submission" date="2020-03" db="EMBL/GenBank/DDBJ databases">
        <title>Bradyrhizobium diversity isolated from nodules of Indigofera sp.</title>
        <authorList>
            <person name="Klepa M."/>
            <person name="Helene L."/>
            <person name="Hungria M."/>
        </authorList>
    </citation>
    <scope>NUCLEOTIDE SEQUENCE [LARGE SCALE GENOMIC DNA]</scope>
    <source>
        <strain evidence="15 16">WSM 1791</strain>
    </source>
</reference>
<evidence type="ECO:0000256" key="4">
    <source>
        <dbReference type="ARBA" id="ARBA00022386"/>
    </source>
</evidence>
<comment type="caution">
    <text evidence="15">The sequence shown here is derived from an EMBL/GenBank/DDBJ whole genome shotgun (WGS) entry which is preliminary data.</text>
</comment>
<dbReference type="InterPro" id="IPR036421">
    <property type="entry name" value="Fe_dep_repressor_sf"/>
</dbReference>
<dbReference type="InterPro" id="IPR050536">
    <property type="entry name" value="DtxR_MntR_Metal-Reg"/>
</dbReference>
<dbReference type="NCBIfam" id="NF008273">
    <property type="entry name" value="PRK11050.1"/>
    <property type="match status" value="1"/>
</dbReference>
<keyword evidence="10" id="KW-0804">Transcription</keyword>
<evidence type="ECO:0000256" key="5">
    <source>
        <dbReference type="ARBA" id="ARBA00022490"/>
    </source>
</evidence>
<gene>
    <name evidence="15" type="primary">mntR</name>
    <name evidence="15" type="ORF">HCN58_28155</name>
</gene>
<accession>A0A7Y4GX76</accession>
<comment type="similarity">
    <text evidence="2">Belongs to the DtxR/MntR family.</text>
</comment>
<keyword evidence="8" id="KW-0238">DNA-binding</keyword>
<dbReference type="InterPro" id="IPR036390">
    <property type="entry name" value="WH_DNA-bd_sf"/>
</dbReference>
<dbReference type="InterPro" id="IPR036388">
    <property type="entry name" value="WH-like_DNA-bd_sf"/>
</dbReference>
<keyword evidence="11" id="KW-0464">Manganese</keyword>
<dbReference type="GO" id="GO:0046914">
    <property type="term" value="F:transition metal ion binding"/>
    <property type="evidence" value="ECO:0007669"/>
    <property type="project" value="InterPro"/>
</dbReference>
<evidence type="ECO:0000256" key="7">
    <source>
        <dbReference type="ARBA" id="ARBA00023015"/>
    </source>
</evidence>
<evidence type="ECO:0000256" key="8">
    <source>
        <dbReference type="ARBA" id="ARBA00023125"/>
    </source>
</evidence>
<dbReference type="InterPro" id="IPR001367">
    <property type="entry name" value="Fe_dep_repressor"/>
</dbReference>
<keyword evidence="5" id="KW-0963">Cytoplasm</keyword>
<dbReference type="GO" id="GO:0046983">
    <property type="term" value="F:protein dimerization activity"/>
    <property type="evidence" value="ECO:0007669"/>
    <property type="project" value="InterPro"/>
</dbReference>
<dbReference type="SUPFAM" id="SSF46785">
    <property type="entry name" value="Winged helix' DNA-binding domain"/>
    <property type="match status" value="1"/>
</dbReference>
<dbReference type="GO" id="GO:0003677">
    <property type="term" value="F:DNA binding"/>
    <property type="evidence" value="ECO:0007669"/>
    <property type="project" value="UniProtKB-KW"/>
</dbReference>
<feature type="domain" description="HTH dtxR-type" evidence="14">
    <location>
        <begin position="55"/>
        <end position="115"/>
    </location>
</feature>
<keyword evidence="16" id="KW-1185">Reference proteome</keyword>
<evidence type="ECO:0000256" key="1">
    <source>
        <dbReference type="ARBA" id="ARBA00004496"/>
    </source>
</evidence>
<comment type="subunit">
    <text evidence="3">Homodimer.</text>
</comment>
<dbReference type="SMART" id="SM00529">
    <property type="entry name" value="HTH_DTXR"/>
    <property type="match status" value="1"/>
</dbReference>
<evidence type="ECO:0000256" key="13">
    <source>
        <dbReference type="ARBA" id="ARBA00032593"/>
    </source>
</evidence>